<comment type="caution">
    <text evidence="1">The sequence shown here is derived from an EMBL/GenBank/DDBJ whole genome shotgun (WGS) entry which is preliminary data.</text>
</comment>
<dbReference type="RefSeq" id="WP_187012831.1">
    <property type="nucleotide sequence ID" value="NZ_JACRWG010000056.1"/>
</dbReference>
<dbReference type="Proteomes" id="UP000603474">
    <property type="component" value="Unassembled WGS sequence"/>
</dbReference>
<gene>
    <name evidence="1" type="ORF">H8909_10720</name>
</gene>
<dbReference type="EMBL" id="JACRWG010000056">
    <property type="protein sequence ID" value="MBC6010698.1"/>
    <property type="molecule type" value="Genomic_DNA"/>
</dbReference>
<name>A0ABR7KDB1_9FIRM</name>
<keyword evidence="2" id="KW-1185">Reference proteome</keyword>
<organism evidence="1 2">
    <name type="scientific">Catenibacterium faecis</name>
    <dbReference type="NCBI Taxonomy" id="2764323"/>
    <lineage>
        <taxon>Bacteria</taxon>
        <taxon>Bacillati</taxon>
        <taxon>Bacillota</taxon>
        <taxon>Erysipelotrichia</taxon>
        <taxon>Erysipelotrichales</taxon>
        <taxon>Coprobacillaceae</taxon>
        <taxon>Catenibacterium</taxon>
    </lineage>
</organism>
<proteinExistence type="predicted"/>
<evidence type="ECO:0000313" key="2">
    <source>
        <dbReference type="Proteomes" id="UP000603474"/>
    </source>
</evidence>
<evidence type="ECO:0000313" key="1">
    <source>
        <dbReference type="EMBL" id="MBC6010698.1"/>
    </source>
</evidence>
<reference evidence="1 2" key="1">
    <citation type="submission" date="2020-08" db="EMBL/GenBank/DDBJ databases">
        <authorList>
            <person name="Liu C."/>
            <person name="Sun Q."/>
        </authorList>
    </citation>
    <scope>NUCLEOTIDE SEQUENCE [LARGE SCALE GENOMIC DNA]</scope>
    <source>
        <strain evidence="1 2">NSJ-22</strain>
    </source>
</reference>
<protein>
    <submittedName>
        <fullName evidence="1">Uncharacterized protein</fullName>
    </submittedName>
</protein>
<sequence>MAALMNKAHHSQVVTIDKTYHLLSAFTLEDVVKALEQAKHVYIFLSVMILDINL</sequence>
<accession>A0ABR7KDB1</accession>